<sequence>MADASNPEPEAKGQGSSGSDQAVEQAEQQARRFATPEGCICTVEERGSADFMWKYKSDCPVGFREHPTYRPHLGVVKNLGQGFGGRPGMGMVIIDDGKPEVSLIWDDVREDLAYWWQPLFGDDSGHLDERLGRSTSFCADGGLVADFDEWSEAQRERVVEPALIIARCLLGYLESRWFAAKPVVRRRLVGYGVPAGWQLPKGAMTCRKVVWLVATLRVFFADVCGLQYEGDWKDAQWSGAGERFVAWLGQLLGDVEAEGGRPVQAK</sequence>
<keyword evidence="3" id="KW-1185">Reference proteome</keyword>
<protein>
    <submittedName>
        <fullName evidence="2">Uncharacterized protein</fullName>
    </submittedName>
</protein>
<accession>A0AAJ0EWW7</accession>
<proteinExistence type="predicted"/>
<dbReference type="EMBL" id="JAHMHR010000025">
    <property type="protein sequence ID" value="KAK1674634.1"/>
    <property type="molecule type" value="Genomic_DNA"/>
</dbReference>
<organism evidence="2 3">
    <name type="scientific">Colletotrichum godetiae</name>
    <dbReference type="NCBI Taxonomy" id="1209918"/>
    <lineage>
        <taxon>Eukaryota</taxon>
        <taxon>Fungi</taxon>
        <taxon>Dikarya</taxon>
        <taxon>Ascomycota</taxon>
        <taxon>Pezizomycotina</taxon>
        <taxon>Sordariomycetes</taxon>
        <taxon>Hypocreomycetidae</taxon>
        <taxon>Glomerellales</taxon>
        <taxon>Glomerellaceae</taxon>
        <taxon>Colletotrichum</taxon>
        <taxon>Colletotrichum acutatum species complex</taxon>
    </lineage>
</organism>
<dbReference type="GeneID" id="85465582"/>
<comment type="caution">
    <text evidence="2">The sequence shown here is derived from an EMBL/GenBank/DDBJ whole genome shotgun (WGS) entry which is preliminary data.</text>
</comment>
<evidence type="ECO:0000313" key="3">
    <source>
        <dbReference type="Proteomes" id="UP001224890"/>
    </source>
</evidence>
<name>A0AAJ0EWW7_9PEZI</name>
<feature type="region of interest" description="Disordered" evidence="1">
    <location>
        <begin position="1"/>
        <end position="29"/>
    </location>
</feature>
<evidence type="ECO:0000313" key="2">
    <source>
        <dbReference type="EMBL" id="KAK1674634.1"/>
    </source>
</evidence>
<dbReference type="Proteomes" id="UP001224890">
    <property type="component" value="Unassembled WGS sequence"/>
</dbReference>
<reference evidence="2" key="1">
    <citation type="submission" date="2021-06" db="EMBL/GenBank/DDBJ databases">
        <title>Comparative genomics, transcriptomics and evolutionary studies reveal genomic signatures of adaptation to plant cell wall in hemibiotrophic fungi.</title>
        <authorList>
            <consortium name="DOE Joint Genome Institute"/>
            <person name="Baroncelli R."/>
            <person name="Diaz J.F."/>
            <person name="Benocci T."/>
            <person name="Peng M."/>
            <person name="Battaglia E."/>
            <person name="Haridas S."/>
            <person name="Andreopoulos W."/>
            <person name="Labutti K."/>
            <person name="Pangilinan J."/>
            <person name="Floch G.L."/>
            <person name="Makela M.R."/>
            <person name="Henrissat B."/>
            <person name="Grigoriev I.V."/>
            <person name="Crouch J.A."/>
            <person name="De Vries R.P."/>
            <person name="Sukno S.A."/>
            <person name="Thon M.R."/>
        </authorList>
    </citation>
    <scope>NUCLEOTIDE SEQUENCE</scope>
    <source>
        <strain evidence="2">CBS 193.32</strain>
    </source>
</reference>
<evidence type="ECO:0000256" key="1">
    <source>
        <dbReference type="SAM" id="MobiDB-lite"/>
    </source>
</evidence>
<gene>
    <name evidence="2" type="ORF">BDP55DRAFT_769348</name>
</gene>
<dbReference type="AlphaFoldDB" id="A0AAJ0EWW7"/>
<dbReference type="RefSeq" id="XP_060428637.1">
    <property type="nucleotide sequence ID" value="XM_060581056.1"/>
</dbReference>